<evidence type="ECO:0000313" key="2">
    <source>
        <dbReference type="EMBL" id="MBW73352.1"/>
    </source>
</evidence>
<organism evidence="2">
    <name type="scientific">Anopheles darlingi</name>
    <name type="common">Mosquito</name>
    <dbReference type="NCBI Taxonomy" id="43151"/>
    <lineage>
        <taxon>Eukaryota</taxon>
        <taxon>Metazoa</taxon>
        <taxon>Ecdysozoa</taxon>
        <taxon>Arthropoda</taxon>
        <taxon>Hexapoda</taxon>
        <taxon>Insecta</taxon>
        <taxon>Pterygota</taxon>
        <taxon>Neoptera</taxon>
        <taxon>Endopterygota</taxon>
        <taxon>Diptera</taxon>
        <taxon>Nematocera</taxon>
        <taxon>Culicoidea</taxon>
        <taxon>Culicidae</taxon>
        <taxon>Anophelinae</taxon>
        <taxon>Anopheles</taxon>
    </lineage>
</organism>
<proteinExistence type="predicted"/>
<accession>A0A2M4D6Z9</accession>
<keyword evidence="1" id="KW-0732">Signal</keyword>
<dbReference type="AlphaFoldDB" id="A0A2M4D6Z9"/>
<feature type="chain" id="PRO_5014708075" evidence="1">
    <location>
        <begin position="24"/>
        <end position="95"/>
    </location>
</feature>
<protein>
    <submittedName>
        <fullName evidence="2">Putative secreted protein</fullName>
    </submittedName>
</protein>
<evidence type="ECO:0000256" key="1">
    <source>
        <dbReference type="SAM" id="SignalP"/>
    </source>
</evidence>
<name>A0A2M4D6Z9_ANODA</name>
<dbReference type="EMBL" id="GGFL01009174">
    <property type="protein sequence ID" value="MBW73352.1"/>
    <property type="molecule type" value="Transcribed_RNA"/>
</dbReference>
<reference evidence="2" key="1">
    <citation type="submission" date="2018-01" db="EMBL/GenBank/DDBJ databases">
        <title>An insight into the sialome of Amazonian anophelines.</title>
        <authorList>
            <person name="Ribeiro J.M."/>
            <person name="Scarpassa V."/>
            <person name="Calvo E."/>
        </authorList>
    </citation>
    <scope>NUCLEOTIDE SEQUENCE</scope>
</reference>
<feature type="signal peptide" evidence="1">
    <location>
        <begin position="1"/>
        <end position="23"/>
    </location>
</feature>
<sequence>MFQAHSRSLFLLLSLCLLLPGRGQHPLIPANQQNHLFILAAGRKFNQKGTSLRFDPFGFARRQQMSSVEKPERTFPTCCDESLIRRVMMTIRTTG</sequence>